<dbReference type="PIRSF" id="PIRSF016661">
    <property type="entry name" value="BioY"/>
    <property type="match status" value="1"/>
</dbReference>
<dbReference type="PANTHER" id="PTHR34295:SF1">
    <property type="entry name" value="BIOTIN TRANSPORTER BIOY"/>
    <property type="match status" value="1"/>
</dbReference>
<accession>A0A0S6UFZ4</accession>
<dbReference type="Gene3D" id="1.10.1760.20">
    <property type="match status" value="1"/>
</dbReference>
<keyword evidence="2" id="KW-1003">Cell membrane</keyword>
<feature type="transmembrane region" description="Helical" evidence="3">
    <location>
        <begin position="86"/>
        <end position="102"/>
    </location>
</feature>
<keyword evidence="2 3" id="KW-0472">Membrane</keyword>
<dbReference type="EMBL" id="DF238840">
    <property type="protein sequence ID" value="GAF25915.1"/>
    <property type="molecule type" value="Genomic_DNA"/>
</dbReference>
<evidence type="ECO:0000256" key="1">
    <source>
        <dbReference type="ARBA" id="ARBA00010692"/>
    </source>
</evidence>
<evidence type="ECO:0000256" key="3">
    <source>
        <dbReference type="SAM" id="Phobius"/>
    </source>
</evidence>
<feature type="transmembrane region" description="Helical" evidence="3">
    <location>
        <begin position="145"/>
        <end position="166"/>
    </location>
</feature>
<evidence type="ECO:0000256" key="2">
    <source>
        <dbReference type="PIRNR" id="PIRNR016661"/>
    </source>
</evidence>
<gene>
    <name evidence="4" type="ORF">MTY_1252</name>
</gene>
<proteinExistence type="inferred from homology"/>
<dbReference type="GO" id="GO:0015225">
    <property type="term" value="F:biotin transmembrane transporter activity"/>
    <property type="evidence" value="ECO:0007669"/>
    <property type="project" value="UniProtKB-UniRule"/>
</dbReference>
<comment type="similarity">
    <text evidence="1 2">Belongs to the BioY family.</text>
</comment>
<dbReference type="RefSeq" id="WP_025773697.1">
    <property type="nucleotide sequence ID" value="NZ_DF238840.1"/>
</dbReference>
<organism evidence="4">
    <name type="scientific">Moorella thermoacetica Y72</name>
    <dbReference type="NCBI Taxonomy" id="1325331"/>
    <lineage>
        <taxon>Bacteria</taxon>
        <taxon>Bacillati</taxon>
        <taxon>Bacillota</taxon>
        <taxon>Clostridia</taxon>
        <taxon>Neomoorellales</taxon>
        <taxon>Neomoorellaceae</taxon>
        <taxon>Neomoorella</taxon>
    </lineage>
</organism>
<dbReference type="InterPro" id="IPR003784">
    <property type="entry name" value="BioY"/>
</dbReference>
<sequence>MHTRDIALVALFAALVAVLAQVSIPLPFTPVPITGQVLGVLLTGAILGKNKGALAMLVYLLLGLIGLPVFARGGAGLAVFASPSGGYLWGYPIGVYIMGIILETGKGEPGYPRLIAGMLLCLVVVYLLGTLQLTAILHVNLVKGLFLGVIPFIPLDLAKLVVAALAGRQVRRALRQAGFLVSKEARRES</sequence>
<keyword evidence="3" id="KW-1133">Transmembrane helix</keyword>
<dbReference type="Pfam" id="PF02632">
    <property type="entry name" value="BioY"/>
    <property type="match status" value="1"/>
</dbReference>
<keyword evidence="3" id="KW-0812">Transmembrane</keyword>
<dbReference type="PANTHER" id="PTHR34295">
    <property type="entry name" value="BIOTIN TRANSPORTER BIOY"/>
    <property type="match status" value="1"/>
</dbReference>
<protein>
    <recommendedName>
        <fullName evidence="2">Biotin transporter</fullName>
    </recommendedName>
</protein>
<name>A0A0S6UFZ4_NEOTH</name>
<dbReference type="Proteomes" id="UP000063718">
    <property type="component" value="Unassembled WGS sequence"/>
</dbReference>
<dbReference type="GO" id="GO:0005886">
    <property type="term" value="C:plasma membrane"/>
    <property type="evidence" value="ECO:0007669"/>
    <property type="project" value="UniProtKB-SubCell"/>
</dbReference>
<feature type="transmembrane region" description="Helical" evidence="3">
    <location>
        <begin position="54"/>
        <end position="80"/>
    </location>
</feature>
<evidence type="ECO:0000313" key="4">
    <source>
        <dbReference type="EMBL" id="GAF25915.1"/>
    </source>
</evidence>
<comment type="subcellular location">
    <subcellularLocation>
        <location evidence="2">Cell membrane</location>
        <topology evidence="2">Multi-pass membrane protein</topology>
    </subcellularLocation>
</comment>
<reference evidence="4" key="1">
    <citation type="journal article" date="2014" name="Gene">
        <title>Genome-guided analysis of transformation efficiency and carbon dioxide assimilation by Moorella thermoacetica Y72.</title>
        <authorList>
            <person name="Tsukahara K."/>
            <person name="Kita A."/>
            <person name="Nakashimada Y."/>
            <person name="Hoshino T."/>
            <person name="Murakami K."/>
        </authorList>
    </citation>
    <scope>NUCLEOTIDE SEQUENCE [LARGE SCALE GENOMIC DNA]</scope>
    <source>
        <strain evidence="4">Y72</strain>
    </source>
</reference>
<dbReference type="AlphaFoldDB" id="A0A0S6UFZ4"/>
<feature type="transmembrane region" description="Helical" evidence="3">
    <location>
        <begin position="114"/>
        <end position="139"/>
    </location>
</feature>
<keyword evidence="2" id="KW-0813">Transport</keyword>